<dbReference type="PANTHER" id="PTHR36440">
    <property type="entry name" value="PUTATIVE (AFU_ORTHOLOGUE AFUA_8G07350)-RELATED"/>
    <property type="match status" value="1"/>
</dbReference>
<dbReference type="Pfam" id="PF07883">
    <property type="entry name" value="Cupin_2"/>
    <property type="match status" value="1"/>
</dbReference>
<dbReference type="InterPro" id="IPR014710">
    <property type="entry name" value="RmlC-like_jellyroll"/>
</dbReference>
<accession>A0ABP9V7S4</accession>
<dbReference type="InterPro" id="IPR013096">
    <property type="entry name" value="Cupin_2"/>
</dbReference>
<dbReference type="InterPro" id="IPR011051">
    <property type="entry name" value="RmlC_Cupin_sf"/>
</dbReference>
<proteinExistence type="predicted"/>
<dbReference type="EMBL" id="BAABRL010000015">
    <property type="protein sequence ID" value="GAA5497417.1"/>
    <property type="molecule type" value="Genomic_DNA"/>
</dbReference>
<dbReference type="Proteomes" id="UP001424741">
    <property type="component" value="Unassembled WGS sequence"/>
</dbReference>
<evidence type="ECO:0000259" key="1">
    <source>
        <dbReference type="Pfam" id="PF07883"/>
    </source>
</evidence>
<comment type="caution">
    <text evidence="2">The sequence shown here is derived from an EMBL/GenBank/DDBJ whole genome shotgun (WGS) entry which is preliminary data.</text>
</comment>
<dbReference type="Gene3D" id="2.60.120.10">
    <property type="entry name" value="Jelly Rolls"/>
    <property type="match status" value="1"/>
</dbReference>
<gene>
    <name evidence="2" type="ORF">Rhal01_03613</name>
</gene>
<dbReference type="InterPro" id="IPR053146">
    <property type="entry name" value="QDO-like"/>
</dbReference>
<evidence type="ECO:0000313" key="3">
    <source>
        <dbReference type="Proteomes" id="UP001424741"/>
    </source>
</evidence>
<keyword evidence="3" id="KW-1185">Reference proteome</keyword>
<evidence type="ECO:0000313" key="2">
    <source>
        <dbReference type="EMBL" id="GAA5497417.1"/>
    </source>
</evidence>
<name>A0ABP9V7S4_9BACT</name>
<protein>
    <recommendedName>
        <fullName evidence="1">Cupin type-2 domain-containing protein</fullName>
    </recommendedName>
</protein>
<dbReference type="PANTHER" id="PTHR36440:SF1">
    <property type="entry name" value="PUTATIVE (AFU_ORTHOLOGUE AFUA_8G07350)-RELATED"/>
    <property type="match status" value="1"/>
</dbReference>
<organism evidence="2 3">
    <name type="scientific">Rubritalea halochordaticola</name>
    <dbReference type="NCBI Taxonomy" id="714537"/>
    <lineage>
        <taxon>Bacteria</taxon>
        <taxon>Pseudomonadati</taxon>
        <taxon>Verrucomicrobiota</taxon>
        <taxon>Verrucomicrobiia</taxon>
        <taxon>Verrucomicrobiales</taxon>
        <taxon>Rubritaleaceae</taxon>
        <taxon>Rubritalea</taxon>
    </lineage>
</organism>
<dbReference type="SUPFAM" id="SSF51182">
    <property type="entry name" value="RmlC-like cupins"/>
    <property type="match status" value="1"/>
</dbReference>
<reference evidence="2 3" key="1">
    <citation type="submission" date="2024-02" db="EMBL/GenBank/DDBJ databases">
        <title>Rubritalea halochordaticola NBRC 107102.</title>
        <authorList>
            <person name="Ichikawa N."/>
            <person name="Katano-Makiyama Y."/>
            <person name="Hidaka K."/>
        </authorList>
    </citation>
    <scope>NUCLEOTIDE SEQUENCE [LARGE SCALE GENOMIC DNA]</scope>
    <source>
        <strain evidence="2 3">NBRC 107102</strain>
    </source>
</reference>
<sequence length="151" mass="17011">MNEHLAVMNPVGEARVIRAFGDEMHLLLSAEDTGGKFTMWTNFTPPGGGPPPHYHENEDEWFWPLSGPAEFLIDGEWRQVPAKTAVFMPRGSIHTFRNPNSEPLEMLIQTMPGGFDKFFSECAEEFDKGGEPDMPKLIDISAKHGIYYVLD</sequence>
<feature type="domain" description="Cupin type-2" evidence="1">
    <location>
        <begin position="45"/>
        <end position="107"/>
    </location>
</feature>